<gene>
    <name evidence="5" type="ORF">BgAZ_502850</name>
</gene>
<evidence type="ECO:0000259" key="4">
    <source>
        <dbReference type="Pfam" id="PF14714"/>
    </source>
</evidence>
<dbReference type="Pfam" id="PF01926">
    <property type="entry name" value="MMR_HSR1"/>
    <property type="match status" value="1"/>
</dbReference>
<evidence type="ECO:0000313" key="6">
    <source>
        <dbReference type="Proteomes" id="UP001230268"/>
    </source>
</evidence>
<feature type="domain" description="GTPase Der C-terminal KH-domain-like" evidence="4">
    <location>
        <begin position="516"/>
        <end position="595"/>
    </location>
</feature>
<dbReference type="Gene3D" id="3.30.300.20">
    <property type="match status" value="1"/>
</dbReference>
<dbReference type="GO" id="GO:0005525">
    <property type="term" value="F:GTP binding"/>
    <property type="evidence" value="ECO:0007669"/>
    <property type="project" value="UniProtKB-KW"/>
</dbReference>
<comment type="caution">
    <text evidence="5">The sequence shown here is derived from an EMBL/GenBank/DDBJ whole genome shotgun (WGS) entry which is preliminary data.</text>
</comment>
<feature type="domain" description="G" evidence="3">
    <location>
        <begin position="2"/>
        <end position="111"/>
    </location>
</feature>
<dbReference type="PANTHER" id="PTHR43834">
    <property type="entry name" value="GTPASE DER"/>
    <property type="match status" value="1"/>
</dbReference>
<reference evidence="5" key="1">
    <citation type="submission" date="2023-08" db="EMBL/GenBank/DDBJ databases">
        <title>Draft sequence of the Babesia gibsoni genome.</title>
        <authorList>
            <person name="Yamagishi J.Y."/>
            <person name="Xuan X.X."/>
        </authorList>
    </citation>
    <scope>NUCLEOTIDE SEQUENCE</scope>
    <source>
        <strain evidence="5">Azabu</strain>
    </source>
</reference>
<dbReference type="PANTHER" id="PTHR43834:SF6">
    <property type="entry name" value="GTPASE DER"/>
    <property type="match status" value="1"/>
</dbReference>
<dbReference type="AlphaFoldDB" id="A0AAD8LM65"/>
<dbReference type="Proteomes" id="UP001230268">
    <property type="component" value="Unassembled WGS sequence"/>
</dbReference>
<keyword evidence="1" id="KW-0547">Nucleotide-binding</keyword>
<protein>
    <submittedName>
        <fullName evidence="5">Uncharacterized protein</fullName>
    </submittedName>
</protein>
<evidence type="ECO:0000313" key="5">
    <source>
        <dbReference type="EMBL" id="KAK1441953.1"/>
    </source>
</evidence>
<accession>A0AAD8LM65</accession>
<dbReference type="Gene3D" id="3.40.50.300">
    <property type="entry name" value="P-loop containing nucleotide triphosphate hydrolases"/>
    <property type="match status" value="1"/>
</dbReference>
<evidence type="ECO:0000256" key="2">
    <source>
        <dbReference type="ARBA" id="ARBA00023134"/>
    </source>
</evidence>
<sequence>MKSIVSEKPGTTRDAKHGQVYLKGRRITLVDTGGIESLFSNSLNRKGSEQVDRILSHIEGETVRAVEKSDMVLFVVDGQEGITPLDVKMANKLKEWSKEMSKDLNVNLIVNKLDREGSEEYYEAMSDCFSECYSLNLGDPLFVSAHSPSSIQRLRELICCKLKLSSRDTIKKLEEMALLSDSLPAVYGGSDETLENAPEEEKEMAEIDKSIRVCSTVTSSFRPNDRWIRLLNNICDTVPFSTTDDEKHAIPAMLSPAEQLAKMYISNDTEKLHSSKAHDEQHETNWSSSDHSACTLEKEEEPVIPQNIKPIRVLLVGSVEGFQNRLARLLTDGKIEPDIGSDFLSESLSPNWHNFYGKWMRRMRDNYIPQPVEVFTAAALNLGGSLGKVASLQTRHLIRKADVVIMCVKAANQRSQSKVSLTKKEMACMGKIIHMHKPILLVVEAPKTPQRNKLRLDLDKISQEFAEAPILTVRMRQGNAEGDNEPSESPDINNRRRLGRLKKEIISIIDKGEKMIETNKLNNWLRSFLAKWPPPWYEGAKVNVKFAAQVRGSPPTFVMWSNVYGNFPQHYLRQLKQALSAEFGFHGVPLKFLLRTTAEPKSTSRRDKLSWKRKIHNI</sequence>
<keyword evidence="2" id="KW-0342">GTP-binding</keyword>
<dbReference type="InterPro" id="IPR015946">
    <property type="entry name" value="KH_dom-like_a/b"/>
</dbReference>
<evidence type="ECO:0000256" key="1">
    <source>
        <dbReference type="ARBA" id="ARBA00022741"/>
    </source>
</evidence>
<evidence type="ECO:0000259" key="3">
    <source>
        <dbReference type="Pfam" id="PF01926"/>
    </source>
</evidence>
<name>A0AAD8LM65_BABGI</name>
<dbReference type="InterPro" id="IPR032859">
    <property type="entry name" value="KH_dom-like"/>
</dbReference>
<dbReference type="InterPro" id="IPR006073">
    <property type="entry name" value="GTP-bd"/>
</dbReference>
<organism evidence="5 6">
    <name type="scientific">Babesia gibsoni</name>
    <dbReference type="NCBI Taxonomy" id="33632"/>
    <lineage>
        <taxon>Eukaryota</taxon>
        <taxon>Sar</taxon>
        <taxon>Alveolata</taxon>
        <taxon>Apicomplexa</taxon>
        <taxon>Aconoidasida</taxon>
        <taxon>Piroplasmida</taxon>
        <taxon>Babesiidae</taxon>
        <taxon>Babesia</taxon>
    </lineage>
</organism>
<proteinExistence type="predicted"/>
<dbReference type="EMBL" id="JAVEPI010000005">
    <property type="protein sequence ID" value="KAK1441953.1"/>
    <property type="molecule type" value="Genomic_DNA"/>
</dbReference>
<keyword evidence="6" id="KW-1185">Reference proteome</keyword>
<dbReference type="SUPFAM" id="SSF52540">
    <property type="entry name" value="P-loop containing nucleoside triphosphate hydrolases"/>
    <property type="match status" value="2"/>
</dbReference>
<dbReference type="Pfam" id="PF14714">
    <property type="entry name" value="KH_dom-like"/>
    <property type="match status" value="1"/>
</dbReference>
<dbReference type="InterPro" id="IPR027417">
    <property type="entry name" value="P-loop_NTPase"/>
</dbReference>